<dbReference type="STRING" id="1479485.DA73_0211300"/>
<reference evidence="1" key="2">
    <citation type="submission" date="2019-11" db="EMBL/GenBank/DDBJ databases">
        <title>Improved Assembly of Tolypothrix boutellei genome.</title>
        <authorList>
            <person name="Sarangi A.N."/>
            <person name="Mukherjee M."/>
            <person name="Ghosh S."/>
            <person name="Singh D."/>
            <person name="Das A."/>
            <person name="Kant S."/>
            <person name="Prusty A."/>
            <person name="Tripathy S."/>
        </authorList>
    </citation>
    <scope>NUCLEOTIDE SEQUENCE</scope>
    <source>
        <strain evidence="1">VB521301</strain>
    </source>
</reference>
<protein>
    <submittedName>
        <fullName evidence="2">Uncharacterized protein</fullName>
    </submittedName>
</protein>
<evidence type="ECO:0000313" key="3">
    <source>
        <dbReference type="Proteomes" id="UP000029738"/>
    </source>
</evidence>
<evidence type="ECO:0000313" key="1">
    <source>
        <dbReference type="EMBL" id="KAF3890530.1"/>
    </source>
</evidence>
<accession>A0A0C1R8Y2</accession>
<dbReference type="RefSeq" id="WP_038085185.1">
    <property type="nucleotide sequence ID" value="NZ_JHEG04000001.1"/>
</dbReference>
<dbReference type="EMBL" id="JHEG04000001">
    <property type="protein sequence ID" value="KAF3890530.1"/>
    <property type="molecule type" value="Genomic_DNA"/>
</dbReference>
<dbReference type="EMBL" id="JHEG02000037">
    <property type="protein sequence ID" value="KIE12153.1"/>
    <property type="molecule type" value="Genomic_DNA"/>
</dbReference>
<dbReference type="OrthoDB" id="510074at2"/>
<dbReference type="Proteomes" id="UP000029738">
    <property type="component" value="Unassembled WGS sequence"/>
</dbReference>
<sequence>MAEKTENKAGGWYLVKDVTESVRGVMFEVAACLSCLPFVIGIKGCIKTLVDIMTLQLLINIDKVVYKDLSIPIEIGDKKHFKRTRSELNQFYKSVVVKALKTVLKRFDQVSVAFNVAHTSQTDSDLDLHLRKRDRNRFYQFWRGVFGVIHDAGWNVRLRGSGSHTLYTKHLRVFWALTKRTVKYLVGVVVDRLQVLIKSTNLIQDSGKKEESLLPSLDKLSTGCAFPHGFDSDPALTNSSSNRSALCSDWSVASIATTCQ</sequence>
<proteinExistence type="predicted"/>
<keyword evidence="3" id="KW-1185">Reference proteome</keyword>
<dbReference type="AlphaFoldDB" id="A0A0C1R8Y2"/>
<comment type="caution">
    <text evidence="2">The sequence shown here is derived from an EMBL/GenBank/DDBJ whole genome shotgun (WGS) entry which is preliminary data.</text>
</comment>
<gene>
    <name evidence="2" type="ORF">DA73_0211300</name>
    <name evidence="1" type="ORF">DA73_0400037550</name>
</gene>
<evidence type="ECO:0000313" key="2">
    <source>
        <dbReference type="EMBL" id="KIE12153.1"/>
    </source>
</evidence>
<organism evidence="2">
    <name type="scientific">Tolypothrix bouteillei VB521301</name>
    <dbReference type="NCBI Taxonomy" id="1479485"/>
    <lineage>
        <taxon>Bacteria</taxon>
        <taxon>Bacillati</taxon>
        <taxon>Cyanobacteriota</taxon>
        <taxon>Cyanophyceae</taxon>
        <taxon>Nostocales</taxon>
        <taxon>Tolypothrichaceae</taxon>
        <taxon>Tolypothrix</taxon>
    </lineage>
</organism>
<name>A0A0C1R8Y2_9CYAN</name>
<reference evidence="2" key="1">
    <citation type="journal article" date="2015" name="Genome Announc.">
        <title>Draft Genome Sequence of Tolypothrix boutellei Strain VB521301.</title>
        <authorList>
            <person name="Chandrababunaidu M.M."/>
            <person name="Singh D."/>
            <person name="Sen D."/>
            <person name="Bhan S."/>
            <person name="Das S."/>
            <person name="Gupta A."/>
            <person name="Adhikary S.P."/>
            <person name="Tripathy S."/>
        </authorList>
    </citation>
    <scope>NUCLEOTIDE SEQUENCE</scope>
    <source>
        <strain evidence="2">VB521301</strain>
    </source>
</reference>